<proteinExistence type="predicted"/>
<protein>
    <submittedName>
        <fullName evidence="1">DUF2877 domain-containing protein</fullName>
    </submittedName>
</protein>
<dbReference type="Proteomes" id="UP001229251">
    <property type="component" value="Unassembled WGS sequence"/>
</dbReference>
<comment type="caution">
    <text evidence="1">The sequence shown here is derived from an EMBL/GenBank/DDBJ whole genome shotgun (WGS) entry which is preliminary data.</text>
</comment>
<dbReference type="InterPro" id="IPR021530">
    <property type="entry name" value="AllH-like"/>
</dbReference>
<accession>A0AAJ1V1I8</accession>
<dbReference type="RefSeq" id="WP_285065229.1">
    <property type="nucleotide sequence ID" value="NZ_JASOOE010000002.1"/>
</dbReference>
<name>A0AAJ1V1I8_9LACT</name>
<gene>
    <name evidence="1" type="ORF">QP433_01020</name>
</gene>
<sequence>MTKSNCVSESVEVSRYLLPLLSEHQLYQVVSIFKKGFNLKPVKASSRSLIYVSLMDKDHFSVINYAFHQQQLLKHLLANLQIGDRIVITAEKMVVYSLQRPLRIDVARMTSISTDFSDQILNQADIDYLKKTLRSQDYIDRSGFKKSELAYLLDEWRAISFDLESMGRYRSLMARLIGRGSGLTPSGDDFLMGYLFALNVVGQDSRTFELILFQLLDSHSTTEVSLAYYEALRLHHTSPIWHRLIQAIKNRSIDEVKRTVQAILKIGHTSGHDLLVGFLTFFETI</sequence>
<reference evidence="1" key="1">
    <citation type="submission" date="2023-05" db="EMBL/GenBank/DDBJ databases">
        <title>Cataloging the Phylogenetic Diversity of Human Bladder Bacteria.</title>
        <authorList>
            <person name="Du J."/>
        </authorList>
    </citation>
    <scope>NUCLEOTIDE SEQUENCE</scope>
    <source>
        <strain evidence="1">UMB1231</strain>
    </source>
</reference>
<evidence type="ECO:0000313" key="2">
    <source>
        <dbReference type="Proteomes" id="UP001229251"/>
    </source>
</evidence>
<evidence type="ECO:0000313" key="1">
    <source>
        <dbReference type="EMBL" id="MDK7186560.1"/>
    </source>
</evidence>
<dbReference type="EMBL" id="JASOOE010000002">
    <property type="protein sequence ID" value="MDK7186560.1"/>
    <property type="molecule type" value="Genomic_DNA"/>
</dbReference>
<dbReference type="Pfam" id="PF11392">
    <property type="entry name" value="AllH"/>
    <property type="match status" value="1"/>
</dbReference>
<organism evidence="1 2">
    <name type="scientific">Facklamia hominis</name>
    <dbReference type="NCBI Taxonomy" id="178214"/>
    <lineage>
        <taxon>Bacteria</taxon>
        <taxon>Bacillati</taxon>
        <taxon>Bacillota</taxon>
        <taxon>Bacilli</taxon>
        <taxon>Lactobacillales</taxon>
        <taxon>Aerococcaceae</taxon>
        <taxon>Facklamia</taxon>
    </lineage>
</organism>
<dbReference type="AlphaFoldDB" id="A0AAJ1V1I8"/>